<dbReference type="Gene3D" id="2.40.128.110">
    <property type="entry name" value="Lipid/polyisoprenoid-binding, YceI-like"/>
    <property type="match status" value="1"/>
</dbReference>
<dbReference type="PANTHER" id="PTHR34406:SF1">
    <property type="entry name" value="PROTEIN YCEI"/>
    <property type="match status" value="1"/>
</dbReference>
<dbReference type="SMART" id="SM00867">
    <property type="entry name" value="YceI"/>
    <property type="match status" value="1"/>
</dbReference>
<name>A0ABU5SCB6_9BACT</name>
<keyword evidence="4" id="KW-1185">Reference proteome</keyword>
<dbReference type="InterPro" id="IPR036761">
    <property type="entry name" value="TTHA0802/YceI-like_sf"/>
</dbReference>
<dbReference type="Proteomes" id="UP001303899">
    <property type="component" value="Unassembled WGS sequence"/>
</dbReference>
<evidence type="ECO:0000313" key="3">
    <source>
        <dbReference type="EMBL" id="MEA5406100.1"/>
    </source>
</evidence>
<feature type="domain" description="Lipid/polyisoprenoid-binding YceI-like" evidence="2">
    <location>
        <begin position="23"/>
        <end position="195"/>
    </location>
</feature>
<dbReference type="SUPFAM" id="SSF101874">
    <property type="entry name" value="YceI-like"/>
    <property type="match status" value="1"/>
</dbReference>
<sequence length="196" mass="22115">MKMLITLSLLLSYLSGFAQQKFDLSISESQVFWKGTPAFGFGGHEGTLKFSAGNIIVANNGKIQGGSFIIDMNSIKNTYQKDLKGQRNLEEHLKADDFFAVNKYPQANFVIVKVQPSSQPNNYTVTGNFIMRGISNQIVFTAYINHDKNNIFAKANLNIYRSRWGITYKTPNFISTIKDDLISDEIPIKLDLVFKK</sequence>
<proteinExistence type="predicted"/>
<organism evidence="3 4">
    <name type="scientific">Arcicella gelida</name>
    <dbReference type="NCBI Taxonomy" id="2984195"/>
    <lineage>
        <taxon>Bacteria</taxon>
        <taxon>Pseudomonadati</taxon>
        <taxon>Bacteroidota</taxon>
        <taxon>Cytophagia</taxon>
        <taxon>Cytophagales</taxon>
        <taxon>Flectobacillaceae</taxon>
        <taxon>Arcicella</taxon>
    </lineage>
</organism>
<evidence type="ECO:0000256" key="1">
    <source>
        <dbReference type="SAM" id="SignalP"/>
    </source>
</evidence>
<accession>A0ABU5SCB6</accession>
<keyword evidence="1" id="KW-0732">Signal</keyword>
<evidence type="ECO:0000259" key="2">
    <source>
        <dbReference type="SMART" id="SM00867"/>
    </source>
</evidence>
<dbReference type="Pfam" id="PF04264">
    <property type="entry name" value="YceI"/>
    <property type="match status" value="1"/>
</dbReference>
<dbReference type="EMBL" id="JAYGIL010000070">
    <property type="protein sequence ID" value="MEA5406100.1"/>
    <property type="molecule type" value="Genomic_DNA"/>
</dbReference>
<feature type="signal peptide" evidence="1">
    <location>
        <begin position="1"/>
        <end position="18"/>
    </location>
</feature>
<feature type="chain" id="PRO_5046944895" evidence="1">
    <location>
        <begin position="19"/>
        <end position="196"/>
    </location>
</feature>
<dbReference type="PANTHER" id="PTHR34406">
    <property type="entry name" value="PROTEIN YCEI"/>
    <property type="match status" value="1"/>
</dbReference>
<dbReference type="InterPro" id="IPR007372">
    <property type="entry name" value="Lipid/polyisoprenoid-bd_YceI"/>
</dbReference>
<comment type="caution">
    <text evidence="3">The sequence shown here is derived from an EMBL/GenBank/DDBJ whole genome shotgun (WGS) entry which is preliminary data.</text>
</comment>
<evidence type="ECO:0000313" key="4">
    <source>
        <dbReference type="Proteomes" id="UP001303899"/>
    </source>
</evidence>
<dbReference type="RefSeq" id="WP_323699462.1">
    <property type="nucleotide sequence ID" value="NZ_JAYGIL010000070.1"/>
</dbReference>
<gene>
    <name evidence="3" type="ORF">VB776_24410</name>
</gene>
<reference evidence="3 4" key="1">
    <citation type="submission" date="2023-12" db="EMBL/GenBank/DDBJ databases">
        <title>Novel species of the genus Arcicella isolated from rivers.</title>
        <authorList>
            <person name="Lu H."/>
        </authorList>
    </citation>
    <scope>NUCLEOTIDE SEQUENCE [LARGE SCALE GENOMIC DNA]</scope>
    <source>
        <strain evidence="3 4">DC2W</strain>
    </source>
</reference>
<protein>
    <submittedName>
        <fullName evidence="3">YceI family protein</fullName>
    </submittedName>
</protein>